<name>A0A813LW98_POLGL</name>
<dbReference type="SUPFAM" id="SSF101898">
    <property type="entry name" value="NHL repeat"/>
    <property type="match status" value="1"/>
</dbReference>
<dbReference type="AlphaFoldDB" id="A0A813LW98"/>
<dbReference type="Proteomes" id="UP000626109">
    <property type="component" value="Unassembled WGS sequence"/>
</dbReference>
<reference evidence="2" key="1">
    <citation type="submission" date="2021-02" db="EMBL/GenBank/DDBJ databases">
        <authorList>
            <person name="Dougan E. K."/>
            <person name="Rhodes N."/>
            <person name="Thang M."/>
            <person name="Chan C."/>
        </authorList>
    </citation>
    <scope>NUCLEOTIDE SEQUENCE</scope>
</reference>
<comment type="caution">
    <text evidence="2">The sequence shown here is derived from an EMBL/GenBank/DDBJ whole genome shotgun (WGS) entry which is preliminary data.</text>
</comment>
<organism evidence="2 3">
    <name type="scientific">Polarella glacialis</name>
    <name type="common">Dinoflagellate</name>
    <dbReference type="NCBI Taxonomy" id="89957"/>
    <lineage>
        <taxon>Eukaryota</taxon>
        <taxon>Sar</taxon>
        <taxon>Alveolata</taxon>
        <taxon>Dinophyceae</taxon>
        <taxon>Suessiales</taxon>
        <taxon>Suessiaceae</taxon>
        <taxon>Polarella</taxon>
    </lineage>
</organism>
<gene>
    <name evidence="2" type="ORF">PGLA2088_LOCUS49782</name>
</gene>
<feature type="region of interest" description="Disordered" evidence="1">
    <location>
        <begin position="1"/>
        <end position="29"/>
    </location>
</feature>
<proteinExistence type="predicted"/>
<evidence type="ECO:0000313" key="2">
    <source>
        <dbReference type="EMBL" id="CAE8739831.1"/>
    </source>
</evidence>
<accession>A0A813LW98</accession>
<evidence type="ECO:0000313" key="3">
    <source>
        <dbReference type="Proteomes" id="UP000626109"/>
    </source>
</evidence>
<evidence type="ECO:0000256" key="1">
    <source>
        <dbReference type="SAM" id="MobiDB-lite"/>
    </source>
</evidence>
<sequence length="360" mass="38649">MSEKQAEDLIMSSTDKEAEGLTASSSTSGEAVVQVERASGFDPTVQLLFELTGVEPFSGGTVALASHPLKPQLFVSILELGKVLVVCTETSTVLSTLEVPEDFDEGPKNVAFDAASGCLALMVDDCLTRWRCDGSTWTELRSARVLREDFESCDCLSADAAGRLLLDAEPPSWLLPGGALEPVSLEPLAPEPPKPDDNDLDAVYRRQAWEATTTDLSNALLVACSDGGIFFYARDSRSAHFLEPGCSRAQELSVRNARLSRGIIVHMESNLPDQGCCCAAIGGGMFVVGCLEGDRDGDLAVWSFCPGKAPSLTQLQGFKSRPAQLDAVAADAAGVLYLCVVEKWPDQRAIYRVLPIEQRN</sequence>
<dbReference type="EMBL" id="CAJNNW010037166">
    <property type="protein sequence ID" value="CAE8739831.1"/>
    <property type="molecule type" value="Genomic_DNA"/>
</dbReference>
<protein>
    <submittedName>
        <fullName evidence="2">Uncharacterized protein</fullName>
    </submittedName>
</protein>